<dbReference type="OrthoDB" id="2160638at2759"/>
<sequence>MMHLHGKYKLYLIICLSPWKWDVYICCYLDEWMDCDVSDLKQAIIDKLRLNGTLDRIQAELRCAIFLAIESKDDSEAEVDKGKLEQTPGHSIIYHFLKQNRFPATAAVFEKEMRQKIIPLDELKEENTATFCFEFSGDSIILSNSTKTKIEQTTNQLRSTEISNNKMSGNSGVSFISSSLDGNTSEKSDGGKTIGEQQIANFELNRTLKNRLTLNSNSSNGQNEALDKLNLLNVEKRNGKEMLNDELLAKSINDDSLDECNKCNGSNSRSTIFEQQQQQQTSKAPSPSPSNTVSKYITSLSSSTYPRKLPPITPISNELAPSTRLPPIFSLNTPSNRTGIAAETARFSRLLDTAPNSQRSHKSETDEDIMEELIADNLLQSDNSDASISF</sequence>
<feature type="region of interest" description="Disordered" evidence="1">
    <location>
        <begin position="162"/>
        <end position="194"/>
    </location>
</feature>
<feature type="region of interest" description="Disordered" evidence="1">
    <location>
        <begin position="268"/>
        <end position="293"/>
    </location>
</feature>
<dbReference type="InterPro" id="IPR006594">
    <property type="entry name" value="LisH"/>
</dbReference>
<dbReference type="Proteomes" id="UP000277928">
    <property type="component" value="Unassembled WGS sequence"/>
</dbReference>
<accession>A0A3P7KCT1</accession>
<feature type="compositionally biased region" description="Polar residues" evidence="1">
    <location>
        <begin position="281"/>
        <end position="293"/>
    </location>
</feature>
<name>A0A3P7KCT1_LITSI</name>
<gene>
    <name evidence="2" type="ORF">NLS_LOCUS9247</name>
</gene>
<evidence type="ECO:0000256" key="1">
    <source>
        <dbReference type="SAM" id="MobiDB-lite"/>
    </source>
</evidence>
<reference evidence="2 3" key="1">
    <citation type="submission" date="2018-08" db="EMBL/GenBank/DDBJ databases">
        <authorList>
            <person name="Laetsch R D."/>
            <person name="Stevens L."/>
            <person name="Kumar S."/>
            <person name="Blaxter L. M."/>
        </authorList>
    </citation>
    <scope>NUCLEOTIDE SEQUENCE [LARGE SCALE GENOMIC DNA]</scope>
</reference>
<evidence type="ECO:0000313" key="2">
    <source>
        <dbReference type="EMBL" id="VDM91310.1"/>
    </source>
</evidence>
<keyword evidence="3" id="KW-1185">Reference proteome</keyword>
<dbReference type="STRING" id="42156.A0A3P7KCT1"/>
<dbReference type="PROSITE" id="PS50896">
    <property type="entry name" value="LISH"/>
    <property type="match status" value="1"/>
</dbReference>
<proteinExistence type="predicted"/>
<dbReference type="EMBL" id="UYRX01001453">
    <property type="protein sequence ID" value="VDM91310.1"/>
    <property type="molecule type" value="Genomic_DNA"/>
</dbReference>
<protein>
    <submittedName>
        <fullName evidence="2">Uncharacterized protein</fullName>
    </submittedName>
</protein>
<evidence type="ECO:0000313" key="3">
    <source>
        <dbReference type="Proteomes" id="UP000277928"/>
    </source>
</evidence>
<dbReference type="OMA" id="IQAELRC"/>
<dbReference type="AlphaFoldDB" id="A0A3P7KCT1"/>
<feature type="compositionally biased region" description="Low complexity" evidence="1">
    <location>
        <begin position="168"/>
        <end position="179"/>
    </location>
</feature>
<organism evidence="2 3">
    <name type="scientific">Litomosoides sigmodontis</name>
    <name type="common">Filarial nematode worm</name>
    <dbReference type="NCBI Taxonomy" id="42156"/>
    <lineage>
        <taxon>Eukaryota</taxon>
        <taxon>Metazoa</taxon>
        <taxon>Ecdysozoa</taxon>
        <taxon>Nematoda</taxon>
        <taxon>Chromadorea</taxon>
        <taxon>Rhabditida</taxon>
        <taxon>Spirurina</taxon>
        <taxon>Spiruromorpha</taxon>
        <taxon>Filarioidea</taxon>
        <taxon>Onchocercidae</taxon>
        <taxon>Litomosoides</taxon>
    </lineage>
</organism>